<proteinExistence type="predicted"/>
<dbReference type="AlphaFoldDB" id="A0A9X3SJK0"/>
<reference evidence="3" key="1">
    <citation type="submission" date="2022-10" db="EMBL/GenBank/DDBJ databases">
        <title>The WGS of Solirubrobacter phytolaccae KCTC 29190.</title>
        <authorList>
            <person name="Jiang Z."/>
        </authorList>
    </citation>
    <scope>NUCLEOTIDE SEQUENCE</scope>
    <source>
        <strain evidence="3">KCTC 29190</strain>
    </source>
</reference>
<evidence type="ECO:0000313" key="4">
    <source>
        <dbReference type="Proteomes" id="UP001147653"/>
    </source>
</evidence>
<dbReference type="EMBL" id="JAPDDP010000109">
    <property type="protein sequence ID" value="MDA0185357.1"/>
    <property type="molecule type" value="Genomic_DNA"/>
</dbReference>
<feature type="chain" id="PRO_5040822795" description="LTXXQ motif family protein" evidence="2">
    <location>
        <begin position="27"/>
        <end position="191"/>
    </location>
</feature>
<keyword evidence="4" id="KW-1185">Reference proteome</keyword>
<name>A0A9X3SJK0_9ACTN</name>
<evidence type="ECO:0000256" key="2">
    <source>
        <dbReference type="SAM" id="SignalP"/>
    </source>
</evidence>
<feature type="signal peptide" evidence="2">
    <location>
        <begin position="1"/>
        <end position="26"/>
    </location>
</feature>
<organism evidence="3 4">
    <name type="scientific">Solirubrobacter phytolaccae</name>
    <dbReference type="NCBI Taxonomy" id="1404360"/>
    <lineage>
        <taxon>Bacteria</taxon>
        <taxon>Bacillati</taxon>
        <taxon>Actinomycetota</taxon>
        <taxon>Thermoleophilia</taxon>
        <taxon>Solirubrobacterales</taxon>
        <taxon>Solirubrobacteraceae</taxon>
        <taxon>Solirubrobacter</taxon>
    </lineage>
</organism>
<evidence type="ECO:0000256" key="1">
    <source>
        <dbReference type="SAM" id="MobiDB-lite"/>
    </source>
</evidence>
<keyword evidence="2" id="KW-0732">Signal</keyword>
<feature type="region of interest" description="Disordered" evidence="1">
    <location>
        <begin position="21"/>
        <end position="50"/>
    </location>
</feature>
<evidence type="ECO:0000313" key="3">
    <source>
        <dbReference type="EMBL" id="MDA0185357.1"/>
    </source>
</evidence>
<accession>A0A9X3SJK0</accession>
<dbReference type="Proteomes" id="UP001147653">
    <property type="component" value="Unassembled WGS sequence"/>
</dbReference>
<feature type="region of interest" description="Disordered" evidence="1">
    <location>
        <begin position="172"/>
        <end position="191"/>
    </location>
</feature>
<dbReference type="RefSeq" id="WP_270029857.1">
    <property type="nucleotide sequence ID" value="NZ_JAPDDP010000109.1"/>
</dbReference>
<evidence type="ECO:0008006" key="5">
    <source>
        <dbReference type="Google" id="ProtNLM"/>
    </source>
</evidence>
<protein>
    <recommendedName>
        <fullName evidence="5">LTXXQ motif family protein</fullName>
    </recommendedName>
</protein>
<feature type="compositionally biased region" description="Basic residues" evidence="1">
    <location>
        <begin position="175"/>
        <end position="184"/>
    </location>
</feature>
<comment type="caution">
    <text evidence="3">The sequence shown here is derived from an EMBL/GenBank/DDBJ whole genome shotgun (WGS) entry which is preliminary data.</text>
</comment>
<sequence>MSRRTRTAAVLLSSAALLGSGVPAQAHGGDRGDRGQHAGKRHGKGDRGFARAARELGVSKEQLKTAVKAASEQQKAAGELPSYKAVVASKLGVTEDQLKTAFEQAKQSADSRDAFKAAFASALGKDVATVETAFKDAKTELKQQWQARYDAWVASVAQQLGKSPEEVKAAFESKRGHHKGHHKGDRGFALH</sequence>
<gene>
    <name evidence="3" type="ORF">OJ997_33940</name>
</gene>